<keyword evidence="2" id="KW-1185">Reference proteome</keyword>
<protein>
    <submittedName>
        <fullName evidence="1">Uncharacterized protein</fullName>
    </submittedName>
</protein>
<proteinExistence type="predicted"/>
<reference evidence="1 2" key="1">
    <citation type="submission" date="2021-07" db="EMBL/GenBank/DDBJ databases">
        <authorList>
            <person name="Palmer J.M."/>
        </authorList>
    </citation>
    <scope>NUCLEOTIDE SEQUENCE [LARGE SCALE GENOMIC DNA]</scope>
    <source>
        <strain evidence="1 2">AT_MEX2019</strain>
        <tissue evidence="1">Muscle</tissue>
    </source>
</reference>
<organism evidence="1 2">
    <name type="scientific">Ataeniobius toweri</name>
    <dbReference type="NCBI Taxonomy" id="208326"/>
    <lineage>
        <taxon>Eukaryota</taxon>
        <taxon>Metazoa</taxon>
        <taxon>Chordata</taxon>
        <taxon>Craniata</taxon>
        <taxon>Vertebrata</taxon>
        <taxon>Euteleostomi</taxon>
        <taxon>Actinopterygii</taxon>
        <taxon>Neopterygii</taxon>
        <taxon>Teleostei</taxon>
        <taxon>Neoteleostei</taxon>
        <taxon>Acanthomorphata</taxon>
        <taxon>Ovalentaria</taxon>
        <taxon>Atherinomorphae</taxon>
        <taxon>Cyprinodontiformes</taxon>
        <taxon>Goodeidae</taxon>
        <taxon>Ataeniobius</taxon>
    </lineage>
</organism>
<evidence type="ECO:0000313" key="2">
    <source>
        <dbReference type="Proteomes" id="UP001345963"/>
    </source>
</evidence>
<gene>
    <name evidence="1" type="ORF">ATANTOWER_026651</name>
</gene>
<sequence length="113" mass="13309">MFISTVNVWYFYIANKLLMIKAEQTASVLYSESWLSTCKLKQGKVSTLIECFGEQNYWRRKLLPRSLKDLSSFSVAPSVFIREDKFSLYVDFMEAHCPQISLPRMDLAWLVYF</sequence>
<name>A0ABU7AU55_9TELE</name>
<evidence type="ECO:0000313" key="1">
    <source>
        <dbReference type="EMBL" id="MED6241781.1"/>
    </source>
</evidence>
<accession>A0ABU7AU55</accession>
<dbReference type="EMBL" id="JAHUTI010030138">
    <property type="protein sequence ID" value="MED6241781.1"/>
    <property type="molecule type" value="Genomic_DNA"/>
</dbReference>
<dbReference type="Proteomes" id="UP001345963">
    <property type="component" value="Unassembled WGS sequence"/>
</dbReference>
<comment type="caution">
    <text evidence="1">The sequence shown here is derived from an EMBL/GenBank/DDBJ whole genome shotgun (WGS) entry which is preliminary data.</text>
</comment>